<dbReference type="Proteomes" id="UP000204584">
    <property type="component" value="Segment"/>
</dbReference>
<reference evidence="2 3" key="1">
    <citation type="journal article" date="2013" name="Science">
        <title>Pandoraviruses: amoeba viruses with genomes up to 2.5 Mb reaching that of parasitic eukaryotes.</title>
        <authorList>
            <person name="Philippe N."/>
            <person name="Legendre M."/>
            <person name="Doutre G."/>
            <person name="Coute Y."/>
            <person name="Poirot O."/>
            <person name="Lescot M."/>
            <person name="Arslan D."/>
            <person name="Seltzer V."/>
            <person name="Bertaux L."/>
            <person name="Bruley C."/>
            <person name="Garin J."/>
            <person name="Claverie J.M."/>
            <person name="Abergel C."/>
        </authorList>
    </citation>
    <scope>NUCLEOTIDE SEQUENCE [LARGE SCALE GENOMIC DNA]</scope>
</reference>
<evidence type="ECO:0000313" key="3">
    <source>
        <dbReference type="Proteomes" id="UP000204584"/>
    </source>
</evidence>
<dbReference type="EMBL" id="KC977571">
    <property type="protein sequence ID" value="AGO84517.1"/>
    <property type="molecule type" value="Genomic_DNA"/>
</dbReference>
<keyword evidence="3" id="KW-1185">Reference proteome</keyword>
<dbReference type="KEGG" id="vg:16607675"/>
<sequence>METVTTATAQPTDAEVIDQWIDMALGCVACDGTVDADALRAVEFACDMAYLRTFIARVSKDYQDRGRACFDYMIAGVRCPNAIKSGKLSFLNIAEVPIGSNAWRARCGSDRADNPSWDLLPSGPDSLLLRGSDVVAALIAMTSIGRACPFESATWEGWCTAHTDSWLHRISSALPLRATPWDLSAVDQEVGLARALLGLIEARHRHVATARLSDRTVARLNTADAAAYRAAVALWDRHALVLNDKEDSRQSLRNYRPVDGLVAFVAAAERMQATPGFYLTFVAPAIAARLQPRLDALADSRLSTGTDSARKDDGNDCGADDDNSTPDARDAS</sequence>
<protein>
    <submittedName>
        <fullName evidence="2">Uncharacterized protein</fullName>
    </submittedName>
</protein>
<gene>
    <name evidence="2" type="ORF">psal_cds_629</name>
</gene>
<feature type="region of interest" description="Disordered" evidence="1">
    <location>
        <begin position="303"/>
        <end position="332"/>
    </location>
</feature>
<accession>S4W257</accession>
<organism evidence="2 3">
    <name type="scientific">Pandoravirus salinus</name>
    <dbReference type="NCBI Taxonomy" id="1349410"/>
    <lineage>
        <taxon>Viruses</taxon>
        <taxon>Pandoravirus</taxon>
    </lineage>
</organism>
<name>S4W257_9VIRU</name>
<evidence type="ECO:0000313" key="2">
    <source>
        <dbReference type="EMBL" id="AGO84517.1"/>
    </source>
</evidence>
<evidence type="ECO:0000256" key="1">
    <source>
        <dbReference type="SAM" id="MobiDB-lite"/>
    </source>
</evidence>
<dbReference type="RefSeq" id="YP_008437589.1">
    <property type="nucleotide sequence ID" value="NC_022098.1"/>
</dbReference>
<proteinExistence type="predicted"/>
<dbReference type="GeneID" id="16607675"/>